<dbReference type="PANTHER" id="PTHR30024:SF47">
    <property type="entry name" value="TAURINE-BINDING PERIPLASMIC PROTEIN"/>
    <property type="match status" value="1"/>
</dbReference>
<evidence type="ECO:0000259" key="7">
    <source>
        <dbReference type="SMART" id="SM00062"/>
    </source>
</evidence>
<accession>A0AAU0UQN0</accession>
<dbReference type="GO" id="GO:0042597">
    <property type="term" value="C:periplasmic space"/>
    <property type="evidence" value="ECO:0007669"/>
    <property type="project" value="UniProtKB-SubCell"/>
</dbReference>
<dbReference type="RefSeq" id="WP_366921941.1">
    <property type="nucleotide sequence ID" value="NZ_CP121694.1"/>
</dbReference>
<reference evidence="8 9" key="1">
    <citation type="submission" date="2023-04" db="EMBL/GenBank/DDBJ databases">
        <authorList>
            <person name="Hsu D."/>
        </authorList>
    </citation>
    <scope>NUCLEOTIDE SEQUENCE [LARGE SCALE GENOMIC DNA]</scope>
    <source>
        <strain evidence="8 9">MK1</strain>
    </source>
</reference>
<dbReference type="Gene3D" id="3.40.190.10">
    <property type="entry name" value="Periplasmic binding protein-like II"/>
    <property type="match status" value="2"/>
</dbReference>
<dbReference type="PANTHER" id="PTHR30024">
    <property type="entry name" value="ALIPHATIC SULFONATES-BINDING PROTEIN-RELATED"/>
    <property type="match status" value="1"/>
</dbReference>
<evidence type="ECO:0000313" key="8">
    <source>
        <dbReference type="EMBL" id="WRO22531.1"/>
    </source>
</evidence>
<feature type="chain" id="PRO_5043434653" evidence="6">
    <location>
        <begin position="20"/>
        <end position="344"/>
    </location>
</feature>
<evidence type="ECO:0000256" key="4">
    <source>
        <dbReference type="ARBA" id="ARBA00022729"/>
    </source>
</evidence>
<protein>
    <submittedName>
        <fullName evidence="8">ABC transporter substrate-binding protein</fullName>
    </submittedName>
</protein>
<dbReference type="Proteomes" id="UP001329915">
    <property type="component" value="Chromosome"/>
</dbReference>
<dbReference type="InterPro" id="IPR001638">
    <property type="entry name" value="Solute-binding_3/MltF_N"/>
</dbReference>
<dbReference type="SUPFAM" id="SSF53850">
    <property type="entry name" value="Periplasmic binding protein-like II"/>
    <property type="match status" value="1"/>
</dbReference>
<gene>
    <name evidence="8" type="ORF">MFMK1_002364</name>
</gene>
<dbReference type="PROSITE" id="PS51257">
    <property type="entry name" value="PROKAR_LIPOPROTEIN"/>
    <property type="match status" value="1"/>
</dbReference>
<dbReference type="EMBL" id="CP121694">
    <property type="protein sequence ID" value="WRO22531.1"/>
    <property type="molecule type" value="Genomic_DNA"/>
</dbReference>
<dbReference type="GO" id="GO:0042626">
    <property type="term" value="F:ATPase-coupled transmembrane transporter activity"/>
    <property type="evidence" value="ECO:0007669"/>
    <property type="project" value="InterPro"/>
</dbReference>
<dbReference type="CDD" id="cd13563">
    <property type="entry name" value="PBP2_SsuA_like_6"/>
    <property type="match status" value="1"/>
</dbReference>
<feature type="domain" description="Solute-binding protein family 3/N-terminal" evidence="7">
    <location>
        <begin position="51"/>
        <end position="268"/>
    </location>
</feature>
<organism evidence="8 9">
    <name type="scientific">Metallumcola ferriviriculae</name>
    <dbReference type="NCBI Taxonomy" id="3039180"/>
    <lineage>
        <taxon>Bacteria</taxon>
        <taxon>Bacillati</taxon>
        <taxon>Bacillota</taxon>
        <taxon>Clostridia</taxon>
        <taxon>Neomoorellales</taxon>
        <taxon>Desulfitibacteraceae</taxon>
        <taxon>Metallumcola</taxon>
    </lineage>
</organism>
<evidence type="ECO:0000313" key="9">
    <source>
        <dbReference type="Proteomes" id="UP001329915"/>
    </source>
</evidence>
<keyword evidence="4 6" id="KW-0732">Signal</keyword>
<dbReference type="InterPro" id="IPR010067">
    <property type="entry name" value="ABC_SsuA_sub-bd"/>
</dbReference>
<evidence type="ECO:0000256" key="1">
    <source>
        <dbReference type="ARBA" id="ARBA00004418"/>
    </source>
</evidence>
<dbReference type="InterPro" id="IPR015168">
    <property type="entry name" value="SsuA/THI5"/>
</dbReference>
<feature type="signal peptide" evidence="6">
    <location>
        <begin position="1"/>
        <end position="19"/>
    </location>
</feature>
<evidence type="ECO:0000256" key="2">
    <source>
        <dbReference type="ARBA" id="ARBA00010742"/>
    </source>
</evidence>
<dbReference type="KEGG" id="dbc:MFMK1_002364"/>
<comment type="similarity">
    <text evidence="2">Belongs to the bacterial solute-binding protein SsuA/TauA family.</text>
</comment>
<sequence length="344" mass="37012">MKKLSLLLVVMLVVSFAVAGCGGQSSEGGENQQEAEQPADENNTPQPTEVTLAVSSWIGYAPLHIAAEKGFFEENGVNVDLQVIESVSDRRTALAADRIQGFASTVDTHVMTAAAGIPVVQILGLDTSFGGDGIVATEDIKSIQDLKGKKVALHTGGGASYFWTQYLLDREGMKLSDLNVLDMSAGDAGDAFVAGKVDAAITWQPWLTKAEETDFGHVLISSDETPGVIVDSLALREDFVKDNPEAVQGIVDAWFDALAFAAENPGEANQIMALAMDQTVEEFEATLPDVKFYDQTENQEYFGTPDDPGLLWEVSEKAADFWLAEGLIDNKPEMIKIIDGSFVK</sequence>
<evidence type="ECO:0000256" key="6">
    <source>
        <dbReference type="SAM" id="SignalP"/>
    </source>
</evidence>
<dbReference type="GO" id="GO:0016020">
    <property type="term" value="C:membrane"/>
    <property type="evidence" value="ECO:0007669"/>
    <property type="project" value="InterPro"/>
</dbReference>
<dbReference type="SMART" id="SM00062">
    <property type="entry name" value="PBPb"/>
    <property type="match status" value="1"/>
</dbReference>
<dbReference type="Pfam" id="PF09084">
    <property type="entry name" value="NMT1"/>
    <property type="match status" value="1"/>
</dbReference>
<evidence type="ECO:0000256" key="5">
    <source>
        <dbReference type="SAM" id="MobiDB-lite"/>
    </source>
</evidence>
<comment type="subcellular location">
    <subcellularLocation>
        <location evidence="1">Periplasm</location>
    </subcellularLocation>
</comment>
<keyword evidence="9" id="KW-1185">Reference proteome</keyword>
<evidence type="ECO:0000256" key="3">
    <source>
        <dbReference type="ARBA" id="ARBA00022448"/>
    </source>
</evidence>
<dbReference type="NCBIfam" id="TIGR01728">
    <property type="entry name" value="SsuA_fam"/>
    <property type="match status" value="1"/>
</dbReference>
<keyword evidence="3" id="KW-0813">Transport</keyword>
<proteinExistence type="inferred from homology"/>
<feature type="region of interest" description="Disordered" evidence="5">
    <location>
        <begin position="23"/>
        <end position="47"/>
    </location>
</feature>
<dbReference type="AlphaFoldDB" id="A0AAU0UQN0"/>
<feature type="compositionally biased region" description="Low complexity" evidence="5">
    <location>
        <begin position="27"/>
        <end position="36"/>
    </location>
</feature>
<name>A0AAU0UQN0_9FIRM</name>